<dbReference type="Pfam" id="PF00023">
    <property type="entry name" value="Ank"/>
    <property type="match status" value="1"/>
</dbReference>
<dbReference type="STRING" id="1676925.ENSPKIP00000010523"/>
<dbReference type="GO" id="GO:0005634">
    <property type="term" value="C:nucleus"/>
    <property type="evidence" value="ECO:0007669"/>
    <property type="project" value="UniProtKB-SubCell"/>
</dbReference>
<keyword evidence="2" id="KW-0677">Repeat</keyword>
<dbReference type="InterPro" id="IPR036770">
    <property type="entry name" value="Ankyrin_rpt-contain_sf"/>
</dbReference>
<dbReference type="Ensembl" id="ENSPKIT00000034656.1">
    <property type="protein sequence ID" value="ENSPKIP00000010523.1"/>
    <property type="gene ID" value="ENSPKIG00000025214.1"/>
</dbReference>
<dbReference type="SUPFAM" id="SSF48403">
    <property type="entry name" value="Ankyrin repeat"/>
    <property type="match status" value="1"/>
</dbReference>
<sequence length="300" mass="33367">MGIVQELVSGKKCEGKEKSEFHPGQFVRGQYEATMNTEKQDGVRSHLRATAVPEGANEFNLDSLKVDSAGRLKLETVEDLHNILLLKKRKRTKKVPARIKDPEPDFIPDVVDEVTFLKSAAENKLPVIEKYLADGGNPSVCDHFKRTALHRACSEGHVEIGRKLLEAGACIDDIDKLECTAAHWACRGGHLPTLELLLSHNAKIGARDKLHSTPLHVAVRTGHYECAEYLIHCGADFNAKDRDGDTPLHDAVRLNRFKMIELLLLHGAKLSIRNCEGKTPMETLLEWQSGAKNILGNFNM</sequence>
<evidence type="ECO:0000256" key="1">
    <source>
        <dbReference type="ARBA" id="ARBA00004123"/>
    </source>
</evidence>
<evidence type="ECO:0000256" key="5">
    <source>
        <dbReference type="ARBA" id="ARBA00039564"/>
    </source>
</evidence>
<protein>
    <recommendedName>
        <fullName evidence="5">Ankyrin repeat domain-containing protein 1</fullName>
    </recommendedName>
</protein>
<keyword evidence="4" id="KW-0539">Nucleus</keyword>
<feature type="repeat" description="ANK" evidence="6">
    <location>
        <begin position="180"/>
        <end position="209"/>
    </location>
</feature>
<evidence type="ECO:0000256" key="2">
    <source>
        <dbReference type="ARBA" id="ARBA00022737"/>
    </source>
</evidence>
<accession>A0A3B3QWM4</accession>
<dbReference type="PROSITE" id="PS50088">
    <property type="entry name" value="ANK_REPEAT"/>
    <property type="match status" value="4"/>
</dbReference>
<dbReference type="Ensembl" id="ENSPKIT00000003150.1">
    <property type="protein sequence ID" value="ENSPKIP00000022485.1"/>
    <property type="gene ID" value="ENSPKIG00000006474.1"/>
</dbReference>
<dbReference type="Pfam" id="PF12796">
    <property type="entry name" value="Ank_2"/>
    <property type="match status" value="1"/>
</dbReference>
<dbReference type="GO" id="GO:0006357">
    <property type="term" value="P:regulation of transcription by RNA polymerase II"/>
    <property type="evidence" value="ECO:0007669"/>
    <property type="project" value="TreeGrafter"/>
</dbReference>
<comment type="subcellular location">
    <subcellularLocation>
        <location evidence="1">Nucleus</location>
    </subcellularLocation>
</comment>
<organism evidence="7 8">
    <name type="scientific">Paramormyrops kingsleyae</name>
    <dbReference type="NCBI Taxonomy" id="1676925"/>
    <lineage>
        <taxon>Eukaryota</taxon>
        <taxon>Metazoa</taxon>
        <taxon>Chordata</taxon>
        <taxon>Craniata</taxon>
        <taxon>Vertebrata</taxon>
        <taxon>Euteleostomi</taxon>
        <taxon>Actinopterygii</taxon>
        <taxon>Neopterygii</taxon>
        <taxon>Teleostei</taxon>
        <taxon>Osteoglossocephala</taxon>
        <taxon>Osteoglossomorpha</taxon>
        <taxon>Osteoglossiformes</taxon>
        <taxon>Mormyridae</taxon>
        <taxon>Paramormyrops</taxon>
    </lineage>
</organism>
<evidence type="ECO:0000256" key="6">
    <source>
        <dbReference type="PROSITE-ProRule" id="PRU00023"/>
    </source>
</evidence>
<dbReference type="FunFam" id="1.25.40.20:FF:000453">
    <property type="entry name" value="Ankyrin repeat domain 1a (cardiac muscle)"/>
    <property type="match status" value="1"/>
</dbReference>
<dbReference type="SMART" id="SM00248">
    <property type="entry name" value="ANK"/>
    <property type="match status" value="4"/>
</dbReference>
<dbReference type="PANTHER" id="PTHR24126">
    <property type="entry name" value="ANKYRIN REPEAT, PH AND SEC7 DOMAIN CONTAINING PROTEIN SECG-RELATED"/>
    <property type="match status" value="1"/>
</dbReference>
<reference evidence="7" key="1">
    <citation type="submission" date="2025-05" db="UniProtKB">
        <authorList>
            <consortium name="Ensembl"/>
        </authorList>
    </citation>
    <scope>IDENTIFICATION</scope>
</reference>
<dbReference type="Proteomes" id="UP000261540">
    <property type="component" value="Unplaced"/>
</dbReference>
<dbReference type="OrthoDB" id="426293at2759"/>
<dbReference type="GeneTree" id="ENSGT00940000153956"/>
<keyword evidence="8" id="KW-1185">Reference proteome</keyword>
<dbReference type="AlphaFoldDB" id="A0A3B3QWM4"/>
<evidence type="ECO:0000313" key="7">
    <source>
        <dbReference type="Ensembl" id="ENSPKIP00000010523.1"/>
    </source>
</evidence>
<dbReference type="PANTHER" id="PTHR24126:SF7">
    <property type="entry name" value="ANKYRIN REPEAT DOMAIN-CONTAINING PROTEIN 1"/>
    <property type="match status" value="1"/>
</dbReference>
<dbReference type="GO" id="GO:0061629">
    <property type="term" value="F:RNA polymerase II-specific DNA-binding transcription factor binding"/>
    <property type="evidence" value="ECO:0007669"/>
    <property type="project" value="TreeGrafter"/>
</dbReference>
<dbReference type="Gene3D" id="1.25.40.20">
    <property type="entry name" value="Ankyrin repeat-containing domain"/>
    <property type="match status" value="2"/>
</dbReference>
<keyword evidence="3 6" id="KW-0040">ANK repeat</keyword>
<proteinExistence type="predicted"/>
<name>A0A3B3QWM4_9TELE</name>
<feature type="repeat" description="ANK" evidence="6">
    <location>
        <begin position="144"/>
        <end position="176"/>
    </location>
</feature>
<evidence type="ECO:0000256" key="4">
    <source>
        <dbReference type="ARBA" id="ARBA00023242"/>
    </source>
</evidence>
<feature type="repeat" description="ANK" evidence="6">
    <location>
        <begin position="210"/>
        <end position="242"/>
    </location>
</feature>
<evidence type="ECO:0000313" key="8">
    <source>
        <dbReference type="Proteomes" id="UP000261540"/>
    </source>
</evidence>
<evidence type="ECO:0000256" key="3">
    <source>
        <dbReference type="ARBA" id="ARBA00023043"/>
    </source>
</evidence>
<dbReference type="InterPro" id="IPR002110">
    <property type="entry name" value="Ankyrin_rpt"/>
</dbReference>
<dbReference type="PROSITE" id="PS50297">
    <property type="entry name" value="ANK_REP_REGION"/>
    <property type="match status" value="3"/>
</dbReference>
<feature type="repeat" description="ANK" evidence="6">
    <location>
        <begin position="243"/>
        <end position="275"/>
    </location>
</feature>
<dbReference type="GO" id="GO:0005737">
    <property type="term" value="C:cytoplasm"/>
    <property type="evidence" value="ECO:0007669"/>
    <property type="project" value="UniProtKB-ARBA"/>
</dbReference>
<dbReference type="PRINTS" id="PR01415">
    <property type="entry name" value="ANKYRIN"/>
</dbReference>